<dbReference type="PROSITE" id="PS51677">
    <property type="entry name" value="NODB"/>
    <property type="match status" value="1"/>
</dbReference>
<reference evidence="2 3" key="1">
    <citation type="submission" date="2015-01" db="EMBL/GenBank/DDBJ databases">
        <title>Genome sequence of the anaerobic bacterium Geobacter soli GSS01, a dissimilatory Fe(III) reducer from soil.</title>
        <authorList>
            <person name="Yang G."/>
            <person name="Zhou S."/>
        </authorList>
    </citation>
    <scope>NUCLEOTIDE SEQUENCE [LARGE SCALE GENOMIC DNA]</scope>
    <source>
        <strain evidence="2 3">GSS01</strain>
    </source>
</reference>
<dbReference type="Pfam" id="PF01522">
    <property type="entry name" value="Polysacc_deac_1"/>
    <property type="match status" value="1"/>
</dbReference>
<dbReference type="InterPro" id="IPR011330">
    <property type="entry name" value="Glyco_hydro/deAcase_b/a-brl"/>
</dbReference>
<name>A0A0C1QUZ4_9BACT</name>
<dbReference type="InterPro" id="IPR045235">
    <property type="entry name" value="PuuE_HpPgdA-like"/>
</dbReference>
<dbReference type="GO" id="GO:0005975">
    <property type="term" value="P:carbohydrate metabolic process"/>
    <property type="evidence" value="ECO:0007669"/>
    <property type="project" value="InterPro"/>
</dbReference>
<organism evidence="2 3">
    <name type="scientific">Geobacter soli</name>
    <dbReference type="NCBI Taxonomy" id="1510391"/>
    <lineage>
        <taxon>Bacteria</taxon>
        <taxon>Pseudomonadati</taxon>
        <taxon>Thermodesulfobacteriota</taxon>
        <taxon>Desulfuromonadia</taxon>
        <taxon>Geobacterales</taxon>
        <taxon>Geobacteraceae</taxon>
        <taxon>Geobacter</taxon>
    </lineage>
</organism>
<evidence type="ECO:0000313" key="3">
    <source>
        <dbReference type="Proteomes" id="UP000031433"/>
    </source>
</evidence>
<dbReference type="SUPFAM" id="SSF88713">
    <property type="entry name" value="Glycoside hydrolase/deacetylase"/>
    <property type="match status" value="1"/>
</dbReference>
<dbReference type="Gene3D" id="3.20.20.370">
    <property type="entry name" value="Glycoside hydrolase/deacetylase"/>
    <property type="match status" value="1"/>
</dbReference>
<dbReference type="CDD" id="cd10941">
    <property type="entry name" value="CE4_PuuE_HpPgdA_like_2"/>
    <property type="match status" value="1"/>
</dbReference>
<dbReference type="PANTHER" id="PTHR47561:SF1">
    <property type="entry name" value="POLYSACCHARIDE DEACETYLASE FAMILY PROTEIN (AFU_ORTHOLOGUE AFUA_6G05030)"/>
    <property type="match status" value="1"/>
</dbReference>
<keyword evidence="3" id="KW-1185">Reference proteome</keyword>
<dbReference type="InterPro" id="IPR022560">
    <property type="entry name" value="DUF3473"/>
</dbReference>
<dbReference type="EMBL" id="JXBL01000001">
    <property type="protein sequence ID" value="KIE41986.1"/>
    <property type="molecule type" value="Genomic_DNA"/>
</dbReference>
<dbReference type="InterPro" id="IPR014344">
    <property type="entry name" value="XrtA_polysacc_deacetyl"/>
</dbReference>
<evidence type="ECO:0000259" key="1">
    <source>
        <dbReference type="PROSITE" id="PS51677"/>
    </source>
</evidence>
<dbReference type="Pfam" id="PF11959">
    <property type="entry name" value="DUF3473"/>
    <property type="match status" value="1"/>
</dbReference>
<sequence>MRNALSIDVEDYFQVSAFEECSPPEQWDRFPLRVVRNTSRILDMLDAGGVKATFFVLGWVAERAPELVKEIARRGHEVASHGYGHRRVSTQTRQEFRADIRRSKALIENLTGSPVHGYRAPSYSISRKVLWAFDELLDAGYRYDSSVFPVRHDLYGIPDWPSHPFRVVKDKDGWEPAATAPGGEDGITGQMPSILEMPITTLTLGGRNIPIAGGGYFRFFPYAFTRWGLRRINRREKRSFIFYLHPWEMDPDQPRMAGAPAKSRFRHYLNLHRTEERFRRLLGEFRFTPVMELLAAGTVEP</sequence>
<gene>
    <name evidence="2" type="ORF">SE37_04750</name>
</gene>
<dbReference type="InterPro" id="IPR002509">
    <property type="entry name" value="NODB_dom"/>
</dbReference>
<dbReference type="AlphaFoldDB" id="A0A0C1QUZ4"/>
<dbReference type="RefSeq" id="WP_039644133.1">
    <property type="nucleotide sequence ID" value="NZ_JXBL01000001.1"/>
</dbReference>
<dbReference type="NCBIfam" id="TIGR03006">
    <property type="entry name" value="pepcterm_polyde"/>
    <property type="match status" value="1"/>
</dbReference>
<dbReference type="Proteomes" id="UP000031433">
    <property type="component" value="Unassembled WGS sequence"/>
</dbReference>
<evidence type="ECO:0000313" key="2">
    <source>
        <dbReference type="EMBL" id="KIE41986.1"/>
    </source>
</evidence>
<protein>
    <submittedName>
        <fullName evidence="2">Polysaccharide deacetylase</fullName>
    </submittedName>
</protein>
<feature type="domain" description="NodB homology" evidence="1">
    <location>
        <begin position="24"/>
        <end position="301"/>
    </location>
</feature>
<comment type="caution">
    <text evidence="2">The sequence shown here is derived from an EMBL/GenBank/DDBJ whole genome shotgun (WGS) entry which is preliminary data.</text>
</comment>
<dbReference type="GO" id="GO:0016810">
    <property type="term" value="F:hydrolase activity, acting on carbon-nitrogen (but not peptide) bonds"/>
    <property type="evidence" value="ECO:0007669"/>
    <property type="project" value="InterPro"/>
</dbReference>
<proteinExistence type="predicted"/>
<accession>A0A0C1QUZ4</accession>
<dbReference type="PANTHER" id="PTHR47561">
    <property type="entry name" value="POLYSACCHARIDE DEACETYLASE FAMILY PROTEIN (AFU_ORTHOLOGUE AFUA_6G05030)"/>
    <property type="match status" value="1"/>
</dbReference>